<gene>
    <name evidence="2" type="ORF">B1H29_08120</name>
</gene>
<proteinExistence type="predicted"/>
<dbReference type="KEGG" id="spac:B1H29_08120"/>
<evidence type="ECO:0000256" key="1">
    <source>
        <dbReference type="SAM" id="MobiDB-lite"/>
    </source>
</evidence>
<feature type="region of interest" description="Disordered" evidence="1">
    <location>
        <begin position="1"/>
        <end position="21"/>
    </location>
</feature>
<dbReference type="EMBL" id="CP019724">
    <property type="protein sequence ID" value="AQS66893.1"/>
    <property type="molecule type" value="Genomic_DNA"/>
</dbReference>
<feature type="compositionally biased region" description="Pro residues" evidence="1">
    <location>
        <begin position="1"/>
        <end position="12"/>
    </location>
</feature>
<keyword evidence="3" id="KW-1185">Reference proteome</keyword>
<dbReference type="RefSeq" id="WP_063787512.1">
    <property type="nucleotide sequence ID" value="NZ_CP019724.1"/>
</dbReference>
<sequence length="156" mass="17632">MPPTPAEAPPPRRVGHRAPSERRACRRELRTWVQWLRRTAELHNDLPPCWYRHRWTREMLTALHLGRLRTYAGEKTPGRELAEAEWINTLHASRPHMKPPACAGGHQEPPPPPDPGAEEEREPYLATSGDTRHHRPGEAPGRGGATADDRRSGPPL</sequence>
<name>A0A1S6J528_9ACTN</name>
<evidence type="ECO:0000313" key="3">
    <source>
        <dbReference type="Proteomes" id="UP000189443"/>
    </source>
</evidence>
<feature type="region of interest" description="Disordered" evidence="1">
    <location>
        <begin position="90"/>
        <end position="156"/>
    </location>
</feature>
<protein>
    <submittedName>
        <fullName evidence="2">Uncharacterized protein</fullName>
    </submittedName>
</protein>
<reference evidence="2 3" key="1">
    <citation type="submission" date="2017-02" db="EMBL/GenBank/DDBJ databases">
        <title>Streptomyces pactum ACT12 Genome sequencing and assembly.</title>
        <authorList>
            <person name="Xue Q."/>
            <person name="Yan X."/>
            <person name="Jia L."/>
            <person name="Yan H."/>
        </authorList>
    </citation>
    <scope>NUCLEOTIDE SEQUENCE [LARGE SCALE GENOMIC DNA]</scope>
    <source>
        <strain evidence="2 3">ACT12</strain>
    </source>
</reference>
<dbReference type="Proteomes" id="UP000189443">
    <property type="component" value="Chromosome"/>
</dbReference>
<organism evidence="2 3">
    <name type="scientific">Streptomyces pactum</name>
    <dbReference type="NCBI Taxonomy" id="68249"/>
    <lineage>
        <taxon>Bacteria</taxon>
        <taxon>Bacillati</taxon>
        <taxon>Actinomycetota</taxon>
        <taxon>Actinomycetes</taxon>
        <taxon>Kitasatosporales</taxon>
        <taxon>Streptomycetaceae</taxon>
        <taxon>Streptomyces</taxon>
    </lineage>
</organism>
<accession>A0A1S6J528</accession>
<evidence type="ECO:0000313" key="2">
    <source>
        <dbReference type="EMBL" id="AQS66893.1"/>
    </source>
</evidence>
<dbReference type="AlphaFoldDB" id="A0A1S6J528"/>
<feature type="compositionally biased region" description="Basic and acidic residues" evidence="1">
    <location>
        <begin position="147"/>
        <end position="156"/>
    </location>
</feature>